<dbReference type="InterPro" id="IPR014569">
    <property type="entry name" value="Ubq_cyt-c_CBP3-rel"/>
</dbReference>
<dbReference type="PANTHER" id="PTHR12184:SF1">
    <property type="entry name" value="UBIQUINOL-CYTOCHROME-C REDUCTASE COMPLEX ASSEMBLY FACTOR 1"/>
    <property type="match status" value="1"/>
</dbReference>
<protein>
    <submittedName>
        <fullName evidence="4">Ubiquinol-cytochrome C chaperone</fullName>
    </submittedName>
</protein>
<dbReference type="PIRSF" id="PIRSF032079">
    <property type="entry name" value="UCP032079"/>
    <property type="match status" value="1"/>
</dbReference>
<name>A0A7G6T3V0_9HYPH</name>
<evidence type="ECO:0000313" key="4">
    <source>
        <dbReference type="EMBL" id="QND61432.1"/>
    </source>
</evidence>
<dbReference type="AlphaFoldDB" id="A0A7G6T3V0"/>
<feature type="domain" description="Ubiquinol-cytochrome c chaperone" evidence="3">
    <location>
        <begin position="36"/>
        <end position="174"/>
    </location>
</feature>
<reference evidence="5" key="1">
    <citation type="journal article" date="2020" name="Mol. Plant Microbe">
        <title>Rhizobial microsymbionts of the narrowly endemic Oxytropis species growing in Kamchatka are characterized by significant genetic diversity and possess a set of genes that are associated with T3SS and T6SS secretion systems and can affect the development of symbiosis.</title>
        <authorList>
            <person name="Safronova V."/>
            <person name="Guro P."/>
            <person name="Sazanova A."/>
            <person name="Kuznetsova I."/>
            <person name="Belimov A."/>
            <person name="Yakubov V."/>
            <person name="Chirak E."/>
            <person name="Afonin A."/>
            <person name="Gogolev Y."/>
            <person name="Andronov E."/>
            <person name="Tikhonovich I."/>
        </authorList>
    </citation>
    <scope>NUCLEOTIDE SEQUENCE [LARGE SCALE GENOMIC DNA]</scope>
    <source>
        <strain evidence="5">583</strain>
    </source>
</reference>
<dbReference type="PANTHER" id="PTHR12184">
    <property type="entry name" value="UBIQUINOL-CYTOCHROME C REDUCTASE COMPLEX ASSEMBLY FACTOR 1 FAMILY MEMBER"/>
    <property type="match status" value="1"/>
</dbReference>
<evidence type="ECO:0000313" key="5">
    <source>
        <dbReference type="Proteomes" id="UP000515465"/>
    </source>
</evidence>
<dbReference type="InterPro" id="IPR007129">
    <property type="entry name" value="Ubiqinol_cyt_c_chaperone_CPB3"/>
</dbReference>
<comment type="similarity">
    <text evidence="1">Belongs to the CBP3 family.</text>
</comment>
<evidence type="ECO:0000256" key="2">
    <source>
        <dbReference type="ARBA" id="ARBA00006436"/>
    </source>
</evidence>
<comment type="similarity">
    <text evidence="2">Belongs to the UPF0174 family.</text>
</comment>
<dbReference type="RefSeq" id="WP_183465242.1">
    <property type="nucleotide sequence ID" value="NZ_CP050296.1"/>
</dbReference>
<proteinExistence type="inferred from homology"/>
<dbReference type="Proteomes" id="UP000515465">
    <property type="component" value="Chromosome"/>
</dbReference>
<sequence>MFQRLFGRERHANRAITDALYAQIVAAARQSVFYSHWNVPDTPLGRFEMLSLHMFLFQHRLRGEDGVAQEVAQVLIDEFFLDVDHSLRELGIGDVGVPKRMKKLAKMFYGRTAAYDDALERNDRDGLTAALARNIRPDTGTWPEALQLADYVADACRQLAAQPSESIVSGTAAFPLAREVDR</sequence>
<dbReference type="Pfam" id="PF03981">
    <property type="entry name" value="Ubiq_cyt_C_chap"/>
    <property type="match status" value="1"/>
</dbReference>
<accession>A0A7G6T3V0</accession>
<dbReference type="InterPro" id="IPR021150">
    <property type="entry name" value="Ubiq_cyt_c_chap"/>
</dbReference>
<evidence type="ECO:0000256" key="1">
    <source>
        <dbReference type="ARBA" id="ARBA00006407"/>
    </source>
</evidence>
<gene>
    <name evidence="4" type="ORF">HB778_27180</name>
</gene>
<dbReference type="EMBL" id="CP050296">
    <property type="protein sequence ID" value="QND61432.1"/>
    <property type="molecule type" value="Genomic_DNA"/>
</dbReference>
<evidence type="ECO:0000259" key="3">
    <source>
        <dbReference type="Pfam" id="PF03981"/>
    </source>
</evidence>
<organism evidence="4 5">
    <name type="scientific">Mesorhizobium huakuii</name>
    <dbReference type="NCBI Taxonomy" id="28104"/>
    <lineage>
        <taxon>Bacteria</taxon>
        <taxon>Pseudomonadati</taxon>
        <taxon>Pseudomonadota</taxon>
        <taxon>Alphaproteobacteria</taxon>
        <taxon>Hyphomicrobiales</taxon>
        <taxon>Phyllobacteriaceae</taxon>
        <taxon>Mesorhizobium</taxon>
    </lineage>
</organism>